<dbReference type="GO" id="GO:0004301">
    <property type="term" value="F:epoxide hydrolase activity"/>
    <property type="evidence" value="ECO:0007669"/>
    <property type="project" value="TreeGrafter"/>
</dbReference>
<evidence type="ECO:0000256" key="4">
    <source>
        <dbReference type="PIRSR" id="PIRSR001112-1"/>
    </source>
</evidence>
<dbReference type="InterPro" id="IPR000639">
    <property type="entry name" value="Epox_hydrolase-like"/>
</dbReference>
<feature type="active site" description="Proton donor" evidence="4">
    <location>
        <position position="366"/>
    </location>
</feature>
<feature type="chain" id="PRO_5031193986" description="Epoxide hydrolase N-terminal domain-containing protein" evidence="5">
    <location>
        <begin position="21"/>
        <end position="451"/>
    </location>
</feature>
<dbReference type="InterPro" id="IPR016292">
    <property type="entry name" value="Epoxide_hydrolase"/>
</dbReference>
<dbReference type="PRINTS" id="PR00412">
    <property type="entry name" value="EPOXHYDRLASE"/>
</dbReference>
<evidence type="ECO:0000256" key="2">
    <source>
        <dbReference type="ARBA" id="ARBA00022797"/>
    </source>
</evidence>
<keyword evidence="2" id="KW-0058">Aromatic hydrocarbons catabolism</keyword>
<dbReference type="Pfam" id="PF06441">
    <property type="entry name" value="EHN"/>
    <property type="match status" value="1"/>
</dbReference>
<dbReference type="PANTHER" id="PTHR21661">
    <property type="entry name" value="EPOXIDE HYDROLASE 1-RELATED"/>
    <property type="match status" value="1"/>
</dbReference>
<reference evidence="7" key="1">
    <citation type="submission" date="2021-01" db="EMBL/GenBank/DDBJ databases">
        <authorList>
            <person name="Corre E."/>
            <person name="Pelletier E."/>
            <person name="Niang G."/>
            <person name="Scheremetjew M."/>
            <person name="Finn R."/>
            <person name="Kale V."/>
            <person name="Holt S."/>
            <person name="Cochrane G."/>
            <person name="Meng A."/>
            <person name="Brown T."/>
            <person name="Cohen L."/>
        </authorList>
    </citation>
    <scope>NUCLEOTIDE SEQUENCE</scope>
    <source>
        <strain evidence="7">GSO104</strain>
    </source>
</reference>
<dbReference type="InterPro" id="IPR010497">
    <property type="entry name" value="Epoxide_hydro_N"/>
</dbReference>
<dbReference type="PIRSF" id="PIRSF001112">
    <property type="entry name" value="Epoxide_hydrolase"/>
    <property type="match status" value="1"/>
</dbReference>
<keyword evidence="5" id="KW-0732">Signal</keyword>
<comment type="similarity">
    <text evidence="1">Belongs to the peptidase S33 family.</text>
</comment>
<dbReference type="Gene3D" id="3.40.50.1820">
    <property type="entry name" value="alpha/beta hydrolase"/>
    <property type="match status" value="1"/>
</dbReference>
<accession>A0A7S4VCQ9</accession>
<gene>
    <name evidence="7" type="ORF">DBRI00130_LOCUS22434</name>
</gene>
<protein>
    <recommendedName>
        <fullName evidence="6">Epoxide hydrolase N-terminal domain-containing protein</fullName>
    </recommendedName>
</protein>
<feature type="domain" description="Epoxide hydrolase N-terminal" evidence="6">
    <location>
        <begin position="59"/>
        <end position="172"/>
    </location>
</feature>
<dbReference type="SUPFAM" id="SSF53474">
    <property type="entry name" value="alpha/beta-Hydrolases"/>
    <property type="match status" value="1"/>
</dbReference>
<proteinExistence type="inferred from homology"/>
<dbReference type="PANTHER" id="PTHR21661:SF35">
    <property type="entry name" value="EPOXIDE HYDROLASE"/>
    <property type="match status" value="1"/>
</dbReference>
<feature type="active site" description="Nucleophile" evidence="4">
    <location>
        <position position="235"/>
    </location>
</feature>
<keyword evidence="3" id="KW-0378">Hydrolase</keyword>
<sequence>MKSLNAFKIALAAAIVAVLAKAFFGSQEMIEPIVYWDKCFLKDQRECEAKKSQEHSVIPAPLSIPQEQLDDLKMRLSMRKPINGGILSDDPWENGMNPLYLEEILSYWENTYDWRREERYINDNLSPHKTVIDGLDIFYLHVKPPAVSSTTSHEKSIPMLLLHGWPGSVMEFRYFIQSMHKLNPNYEFIIPSLPGYGFSQAAQVSGMNPCQMAVVVQKLMTQSLHFDKFFVQGGDWGSVIAHYLAFISPNEVLGTHINMPQVRTPIWAIPYVYFFHWEDGKRSGLLPLGQFPGKMLNLWPYLFQQATRPNSVGIGMQDSPVATAAWILDKFYSWTDPQSDISKGDLITNLMFYWLTGSQTTAATLYKEFMWSETSAQNIKFLAAQRFAPSVSISDFPFELFSTPEVVVRAHYKHIISYRKEDKGGHFAALEYPETLAKHVHEMVELQFTNS</sequence>
<feature type="active site" description="Proton acceptor" evidence="4">
    <location>
        <position position="426"/>
    </location>
</feature>
<dbReference type="AlphaFoldDB" id="A0A7S4VCQ9"/>
<evidence type="ECO:0000259" key="6">
    <source>
        <dbReference type="Pfam" id="PF06441"/>
    </source>
</evidence>
<name>A0A7S4VCQ9_9STRA</name>
<dbReference type="EMBL" id="HBNS01028554">
    <property type="protein sequence ID" value="CAE4621592.1"/>
    <property type="molecule type" value="Transcribed_RNA"/>
</dbReference>
<dbReference type="InterPro" id="IPR029058">
    <property type="entry name" value="AB_hydrolase_fold"/>
</dbReference>
<evidence type="ECO:0000313" key="7">
    <source>
        <dbReference type="EMBL" id="CAE4621592.1"/>
    </source>
</evidence>
<evidence type="ECO:0000256" key="3">
    <source>
        <dbReference type="ARBA" id="ARBA00022801"/>
    </source>
</evidence>
<dbReference type="GO" id="GO:0097176">
    <property type="term" value="P:epoxide metabolic process"/>
    <property type="evidence" value="ECO:0007669"/>
    <property type="project" value="TreeGrafter"/>
</dbReference>
<organism evidence="7">
    <name type="scientific">Ditylum brightwellii</name>
    <dbReference type="NCBI Taxonomy" id="49249"/>
    <lineage>
        <taxon>Eukaryota</taxon>
        <taxon>Sar</taxon>
        <taxon>Stramenopiles</taxon>
        <taxon>Ochrophyta</taxon>
        <taxon>Bacillariophyta</taxon>
        <taxon>Mediophyceae</taxon>
        <taxon>Lithodesmiophycidae</taxon>
        <taxon>Lithodesmiales</taxon>
        <taxon>Lithodesmiaceae</taxon>
        <taxon>Ditylum</taxon>
    </lineage>
</organism>
<evidence type="ECO:0000256" key="5">
    <source>
        <dbReference type="SAM" id="SignalP"/>
    </source>
</evidence>
<evidence type="ECO:0000256" key="1">
    <source>
        <dbReference type="ARBA" id="ARBA00010088"/>
    </source>
</evidence>
<feature type="signal peptide" evidence="5">
    <location>
        <begin position="1"/>
        <end position="20"/>
    </location>
</feature>